<dbReference type="InterPro" id="IPR035965">
    <property type="entry name" value="PAS-like_dom_sf"/>
</dbReference>
<dbReference type="SUPFAM" id="SSF103190">
    <property type="entry name" value="Sensory domain-like"/>
    <property type="match status" value="1"/>
</dbReference>
<dbReference type="EMBL" id="CP001968">
    <property type="protein sequence ID" value="ADD66942.1"/>
    <property type="molecule type" value="Genomic_DNA"/>
</dbReference>
<dbReference type="PROSITE" id="PS50113">
    <property type="entry name" value="PAC"/>
    <property type="match status" value="2"/>
</dbReference>
<dbReference type="Pfam" id="PF00990">
    <property type="entry name" value="GGDEF"/>
    <property type="match status" value="1"/>
</dbReference>
<dbReference type="InterPro" id="IPR000014">
    <property type="entry name" value="PAS"/>
</dbReference>
<dbReference type="SUPFAM" id="SSF55785">
    <property type="entry name" value="PYP-like sensor domain (PAS domain)"/>
    <property type="match status" value="3"/>
</dbReference>
<dbReference type="InterPro" id="IPR001610">
    <property type="entry name" value="PAC"/>
</dbReference>
<feature type="domain" description="PAS" evidence="9">
    <location>
        <begin position="332"/>
        <end position="376"/>
    </location>
</feature>
<dbReference type="eggNOG" id="COG3829">
    <property type="taxonomic scope" value="Bacteria"/>
</dbReference>
<dbReference type="GO" id="GO:0016301">
    <property type="term" value="F:kinase activity"/>
    <property type="evidence" value="ECO:0007669"/>
    <property type="project" value="UniProtKB-KW"/>
</dbReference>
<evidence type="ECO:0000256" key="1">
    <source>
        <dbReference type="ARBA" id="ARBA00004370"/>
    </source>
</evidence>
<dbReference type="InterPro" id="IPR052155">
    <property type="entry name" value="Biofilm_reg_signaling"/>
</dbReference>
<proteinExistence type="predicted"/>
<name>D4H1W5_DENA2</name>
<feature type="domain" description="PAS" evidence="9">
    <location>
        <begin position="473"/>
        <end position="543"/>
    </location>
</feature>
<keyword evidence="6" id="KW-0067">ATP-binding</keyword>
<dbReference type="InterPro" id="IPR043128">
    <property type="entry name" value="Rev_trsase/Diguanyl_cyclase"/>
</dbReference>
<organism evidence="12 13">
    <name type="scientific">Denitrovibrio acetiphilus (strain DSM 12809 / NBRC 114555 / N2460)</name>
    <dbReference type="NCBI Taxonomy" id="522772"/>
    <lineage>
        <taxon>Bacteria</taxon>
        <taxon>Pseudomonadati</taxon>
        <taxon>Deferribacterota</taxon>
        <taxon>Deferribacteres</taxon>
        <taxon>Deferribacterales</taxon>
        <taxon>Geovibrionaceae</taxon>
        <taxon>Denitrovibrio</taxon>
    </lineage>
</organism>
<dbReference type="PROSITE" id="PS50887">
    <property type="entry name" value="GGDEF"/>
    <property type="match status" value="1"/>
</dbReference>
<dbReference type="PANTHER" id="PTHR44757">
    <property type="entry name" value="DIGUANYLATE CYCLASE DGCP"/>
    <property type="match status" value="1"/>
</dbReference>
<dbReference type="CDD" id="cd01949">
    <property type="entry name" value="GGDEF"/>
    <property type="match status" value="1"/>
</dbReference>
<evidence type="ECO:0000313" key="13">
    <source>
        <dbReference type="Proteomes" id="UP000002012"/>
    </source>
</evidence>
<dbReference type="GO" id="GO:0005524">
    <property type="term" value="F:ATP binding"/>
    <property type="evidence" value="ECO:0007669"/>
    <property type="project" value="UniProtKB-KW"/>
</dbReference>
<dbReference type="RefSeq" id="WP_013009490.1">
    <property type="nucleotide sequence ID" value="NC_013943.1"/>
</dbReference>
<feature type="transmembrane region" description="Helical" evidence="8">
    <location>
        <begin position="12"/>
        <end position="32"/>
    </location>
</feature>
<dbReference type="CDD" id="cd00130">
    <property type="entry name" value="PAS"/>
    <property type="match status" value="3"/>
</dbReference>
<evidence type="ECO:0000256" key="3">
    <source>
        <dbReference type="ARBA" id="ARBA00022679"/>
    </source>
</evidence>
<dbReference type="GO" id="GO:0000160">
    <property type="term" value="P:phosphorelay signal transduction system"/>
    <property type="evidence" value="ECO:0007669"/>
    <property type="project" value="UniProtKB-KW"/>
</dbReference>
<dbReference type="NCBIfam" id="TIGR00229">
    <property type="entry name" value="sensory_box"/>
    <property type="match status" value="3"/>
</dbReference>
<evidence type="ECO:0000259" key="10">
    <source>
        <dbReference type="PROSITE" id="PS50113"/>
    </source>
</evidence>
<evidence type="ECO:0000259" key="9">
    <source>
        <dbReference type="PROSITE" id="PS50112"/>
    </source>
</evidence>
<evidence type="ECO:0000256" key="5">
    <source>
        <dbReference type="ARBA" id="ARBA00022777"/>
    </source>
</evidence>
<feature type="domain" description="PAC" evidence="10">
    <location>
        <begin position="420"/>
        <end position="472"/>
    </location>
</feature>
<dbReference type="InterPro" id="IPR000700">
    <property type="entry name" value="PAS-assoc_C"/>
</dbReference>
<evidence type="ECO:0000256" key="2">
    <source>
        <dbReference type="ARBA" id="ARBA00022553"/>
    </source>
</evidence>
<keyword evidence="7" id="KW-0902">Two-component regulatory system</keyword>
<dbReference type="SMART" id="SM00091">
    <property type="entry name" value="PAS"/>
    <property type="match status" value="3"/>
</dbReference>
<dbReference type="OrthoDB" id="9799509at2"/>
<evidence type="ECO:0000256" key="8">
    <source>
        <dbReference type="SAM" id="Phobius"/>
    </source>
</evidence>
<keyword evidence="5" id="KW-0418">Kinase</keyword>
<protein>
    <submittedName>
        <fullName evidence="12">Diguanylate cyclase with PAS/PAC sensor</fullName>
    </submittedName>
</protein>
<evidence type="ECO:0000313" key="12">
    <source>
        <dbReference type="EMBL" id="ADD66942.1"/>
    </source>
</evidence>
<feature type="transmembrane region" description="Helical" evidence="8">
    <location>
        <begin position="296"/>
        <end position="315"/>
    </location>
</feature>
<dbReference type="InterPro" id="IPR029150">
    <property type="entry name" value="dCache_3"/>
</dbReference>
<dbReference type="InParanoid" id="D4H1W5"/>
<dbReference type="Pfam" id="PF13426">
    <property type="entry name" value="PAS_9"/>
    <property type="match status" value="3"/>
</dbReference>
<reference evidence="12 13" key="1">
    <citation type="journal article" date="2010" name="Stand. Genomic Sci.">
        <title>Complete genome sequence of Denitrovibrio acetiphilus type strain (N2460).</title>
        <authorList>
            <person name="Kiss H."/>
            <person name="Lang E."/>
            <person name="Lapidus A."/>
            <person name="Copeland A."/>
            <person name="Nolan M."/>
            <person name="Glavina Del Rio T."/>
            <person name="Chen F."/>
            <person name="Lucas S."/>
            <person name="Tice H."/>
            <person name="Cheng J.F."/>
            <person name="Han C."/>
            <person name="Goodwin L."/>
            <person name="Pitluck S."/>
            <person name="Liolios K."/>
            <person name="Pati A."/>
            <person name="Ivanova N."/>
            <person name="Mavromatis K."/>
            <person name="Chen A."/>
            <person name="Palaniappan K."/>
            <person name="Land M."/>
            <person name="Hauser L."/>
            <person name="Chang Y.J."/>
            <person name="Jeffries C.D."/>
            <person name="Detter J.C."/>
            <person name="Brettin T."/>
            <person name="Spring S."/>
            <person name="Rohde M."/>
            <person name="Goker M."/>
            <person name="Woyke T."/>
            <person name="Bristow J."/>
            <person name="Eisen J.A."/>
            <person name="Markowitz V."/>
            <person name="Hugenholtz P."/>
            <person name="Kyrpides N.C."/>
            <person name="Klenk H.P."/>
        </authorList>
    </citation>
    <scope>NUCLEOTIDE SEQUENCE [LARGE SCALE GENOMIC DNA]</scope>
    <source>
        <strain evidence="13">DSM 12809 / NBRC 114555 / N2460</strain>
    </source>
</reference>
<keyword evidence="2" id="KW-0597">Phosphoprotein</keyword>
<evidence type="ECO:0000259" key="11">
    <source>
        <dbReference type="PROSITE" id="PS50887"/>
    </source>
</evidence>
<dbReference type="PaxDb" id="522772-Dacet_0137"/>
<dbReference type="FunFam" id="3.30.70.270:FF:000001">
    <property type="entry name" value="Diguanylate cyclase domain protein"/>
    <property type="match status" value="1"/>
</dbReference>
<gene>
    <name evidence="12" type="ordered locus">Dacet_0137</name>
</gene>
<keyword evidence="8" id="KW-0812">Transmembrane</keyword>
<dbReference type="PROSITE" id="PS50112">
    <property type="entry name" value="PAS"/>
    <property type="match status" value="3"/>
</dbReference>
<dbReference type="Gene3D" id="3.30.70.270">
    <property type="match status" value="1"/>
</dbReference>
<feature type="domain" description="PAC" evidence="10">
    <location>
        <begin position="663"/>
        <end position="715"/>
    </location>
</feature>
<dbReference type="HOGENOM" id="CLU_326988_0_0_0"/>
<keyword evidence="4" id="KW-0547">Nucleotide-binding</keyword>
<dbReference type="Pfam" id="PF14827">
    <property type="entry name" value="dCache_3"/>
    <property type="match status" value="1"/>
</dbReference>
<evidence type="ECO:0000256" key="6">
    <source>
        <dbReference type="ARBA" id="ARBA00022840"/>
    </source>
</evidence>
<keyword evidence="8" id="KW-0472">Membrane</keyword>
<dbReference type="eggNOG" id="COG2202">
    <property type="taxonomic scope" value="Bacteria"/>
</dbReference>
<dbReference type="AlphaFoldDB" id="D4H1W5"/>
<dbReference type="STRING" id="522772.Dacet_0137"/>
<dbReference type="PANTHER" id="PTHR44757:SF2">
    <property type="entry name" value="BIOFILM ARCHITECTURE MAINTENANCE PROTEIN MBAA"/>
    <property type="match status" value="1"/>
</dbReference>
<dbReference type="SUPFAM" id="SSF55073">
    <property type="entry name" value="Nucleotide cyclase"/>
    <property type="match status" value="1"/>
</dbReference>
<evidence type="ECO:0000256" key="7">
    <source>
        <dbReference type="ARBA" id="ARBA00023012"/>
    </source>
</evidence>
<dbReference type="InterPro" id="IPR000160">
    <property type="entry name" value="GGDEF_dom"/>
</dbReference>
<keyword evidence="3" id="KW-0808">Transferase</keyword>
<keyword evidence="13" id="KW-1185">Reference proteome</keyword>
<dbReference type="Proteomes" id="UP000002012">
    <property type="component" value="Chromosome"/>
</dbReference>
<sequence precursor="true">MINKLSTKNKTLLFVTCMLIAFSVILIGIVYIDQKKKLEALEFNYYDNVKTIFSKLLERHQNFYKSRSKANISSFGVKQALAERDREKLYSLIAGRWHTLRSENPYLNIMNFHTPDGKCFLRMQRPDRYGDNSSDINSMIKRVHTEQKTISGFEAGKYSLSYRTVTPIFYNNQYIGALEIGSRPDIFLNDMNYMNGLRGALFVRKNLLNLYRENSGFEIGQFVLQYKTSNNRILLNNLKKRHYNFPAYLHMHTGGETIDIYSFDIHDLNSNVAAKAIFFHNITKAEMDFRNTLEKLGIILASLMTVILLIINFGFKKIIAALDNSNRKLRDNKKFLQLILDNTAHAVIATKKDGRITLFNRKAEQMLGYKKSDIVGISTPLIFHKPNESILSKNSNTFCDSSPAQIFETMITNILNEGAAGNEQTFMTKDGHEFPVSLHITKLEDDDGTLTGFIGIAEDISRKKLLENSLLQQKNELEAVFNTSMDGIAIMDLDTNFIFFNRTYEKLTGYSRKELFNLTCMKITAKENIQKSSKVLSHLTKHGHLDNFEKIYIKKNGEKVIVNMSFVMMPDRKRFLVTAKDITTVKQSEKQLKDHMELIDKHIISCTTDNEGRYTGVSDAFCRISGYTADELIGKSHRILRHSDINEYEMDTVLNQINSGGEWRGEIKNLSKNGRTYWVQSSVAPMFNSQGSISGYTSIAQDITDKKIIEQISITDGLTGIFNRRHFNDIYPKFINYAKRHNELTNFIILDLDNFKQYNDTYGHQKGDETLRKVAKCIAGTMQRADDTCFRLGGEEFGILYKTAGAKHAENIAERIRSNVEALAIPHETSDTSNVVTISIGLLSKYAGDIHCTNELYAQADKLLYRAKANGRNRVEHSAP</sequence>
<keyword evidence="8" id="KW-1133">Transmembrane helix</keyword>
<dbReference type="SMART" id="SM00086">
    <property type="entry name" value="PAC"/>
    <property type="match status" value="3"/>
</dbReference>
<feature type="domain" description="PAS" evidence="9">
    <location>
        <begin position="609"/>
        <end position="636"/>
    </location>
</feature>
<dbReference type="GO" id="GO:0016020">
    <property type="term" value="C:membrane"/>
    <property type="evidence" value="ECO:0007669"/>
    <property type="project" value="UniProtKB-SubCell"/>
</dbReference>
<dbReference type="NCBIfam" id="TIGR00254">
    <property type="entry name" value="GGDEF"/>
    <property type="match status" value="1"/>
</dbReference>
<dbReference type="SMART" id="SM00267">
    <property type="entry name" value="GGDEF"/>
    <property type="match status" value="1"/>
</dbReference>
<feature type="domain" description="GGDEF" evidence="11">
    <location>
        <begin position="743"/>
        <end position="880"/>
    </location>
</feature>
<dbReference type="InterPro" id="IPR029787">
    <property type="entry name" value="Nucleotide_cyclase"/>
</dbReference>
<comment type="subcellular location">
    <subcellularLocation>
        <location evidence="1">Membrane</location>
    </subcellularLocation>
</comment>
<accession>D4H1W5</accession>
<dbReference type="eggNOG" id="COG3706">
    <property type="taxonomic scope" value="Bacteria"/>
</dbReference>
<dbReference type="KEGG" id="dap:Dacet_0137"/>
<evidence type="ECO:0000256" key="4">
    <source>
        <dbReference type="ARBA" id="ARBA00022741"/>
    </source>
</evidence>
<dbReference type="Gene3D" id="3.30.450.20">
    <property type="entry name" value="PAS domain"/>
    <property type="match status" value="4"/>
</dbReference>
<dbReference type="InterPro" id="IPR029151">
    <property type="entry name" value="Sensor-like_sf"/>
</dbReference>